<keyword evidence="2" id="KW-1133">Transmembrane helix</keyword>
<keyword evidence="2" id="KW-0472">Membrane</keyword>
<feature type="transmembrane region" description="Helical" evidence="2">
    <location>
        <begin position="184"/>
        <end position="207"/>
    </location>
</feature>
<keyword evidence="4" id="KW-1185">Reference proteome</keyword>
<keyword evidence="2" id="KW-0812">Transmembrane</keyword>
<dbReference type="OrthoDB" id="3046318at2759"/>
<dbReference type="HOGENOM" id="CLU_065186_3_0_1"/>
<proteinExistence type="predicted"/>
<evidence type="ECO:0000313" key="3">
    <source>
        <dbReference type="EMBL" id="KIK61433.1"/>
    </source>
</evidence>
<name>A0A0D0CYI9_9AGAR</name>
<evidence type="ECO:0000256" key="1">
    <source>
        <dbReference type="SAM" id="MobiDB-lite"/>
    </source>
</evidence>
<reference evidence="3 4" key="1">
    <citation type="submission" date="2014-04" db="EMBL/GenBank/DDBJ databases">
        <title>Evolutionary Origins and Diversification of the Mycorrhizal Mutualists.</title>
        <authorList>
            <consortium name="DOE Joint Genome Institute"/>
            <consortium name="Mycorrhizal Genomics Consortium"/>
            <person name="Kohler A."/>
            <person name="Kuo A."/>
            <person name="Nagy L.G."/>
            <person name="Floudas D."/>
            <person name="Copeland A."/>
            <person name="Barry K.W."/>
            <person name="Cichocki N."/>
            <person name="Veneault-Fourrey C."/>
            <person name="LaButti K."/>
            <person name="Lindquist E.A."/>
            <person name="Lipzen A."/>
            <person name="Lundell T."/>
            <person name="Morin E."/>
            <person name="Murat C."/>
            <person name="Riley R."/>
            <person name="Ohm R."/>
            <person name="Sun H."/>
            <person name="Tunlid A."/>
            <person name="Henrissat B."/>
            <person name="Grigoriev I.V."/>
            <person name="Hibbett D.S."/>
            <person name="Martin F."/>
        </authorList>
    </citation>
    <scope>NUCLEOTIDE SEQUENCE [LARGE SCALE GENOMIC DNA]</scope>
    <source>
        <strain evidence="3 4">FD-317 M1</strain>
    </source>
</reference>
<feature type="transmembrane region" description="Helical" evidence="2">
    <location>
        <begin position="228"/>
        <end position="248"/>
    </location>
</feature>
<feature type="region of interest" description="Disordered" evidence="1">
    <location>
        <begin position="303"/>
        <end position="328"/>
    </location>
</feature>
<dbReference type="AlphaFoldDB" id="A0A0D0CYI9"/>
<feature type="transmembrane region" description="Helical" evidence="2">
    <location>
        <begin position="20"/>
        <end position="40"/>
    </location>
</feature>
<evidence type="ECO:0000313" key="4">
    <source>
        <dbReference type="Proteomes" id="UP000053593"/>
    </source>
</evidence>
<gene>
    <name evidence="3" type="ORF">GYMLUDRAFT_582984</name>
</gene>
<accession>A0A0D0CYI9</accession>
<feature type="transmembrane region" description="Helical" evidence="2">
    <location>
        <begin position="91"/>
        <end position="114"/>
    </location>
</feature>
<dbReference type="EMBL" id="KN834771">
    <property type="protein sequence ID" value="KIK61433.1"/>
    <property type="molecule type" value="Genomic_DNA"/>
</dbReference>
<evidence type="ECO:0008006" key="5">
    <source>
        <dbReference type="Google" id="ProtNLM"/>
    </source>
</evidence>
<protein>
    <recommendedName>
        <fullName evidence="5">G-protein coupled receptors family 1 profile domain-containing protein</fullName>
    </recommendedName>
</protein>
<feature type="transmembrane region" description="Helical" evidence="2">
    <location>
        <begin position="254"/>
        <end position="273"/>
    </location>
</feature>
<sequence length="356" mass="38813">MTEAGSTAASAESSREQALYILFTVFQLAGLGGLIIIFITAWATSVVQKRHLCWSSFILSWIISSLSYSLLAGTSLDWQPGYSLCLAQAVLIYTVPTLTACTSLALVIQVLLTVRSFTTPPMSPLSARPSSDRLWTFMLLFVPYLLGAAMFTLSLVIGLKDHDTVTRPPGGFYCNMKDTLPGKISAIVVAAIMIICVFLGGTISIILRRHWRVFTNQSRTPLATAMRVLCFSAFSVVAIVLGIIFFFTPRSSHGPGLEIVLSLMPVAAVLVFGTQKDLIEPWKSGFQKCLRCLASCFRRKRDPHTQSTSTRHASSSRLCGSESQSSPDGSILSFNEYVAGVRMEAGQNIWRGSESS</sequence>
<feature type="transmembrane region" description="Helical" evidence="2">
    <location>
        <begin position="134"/>
        <end position="159"/>
    </location>
</feature>
<feature type="compositionally biased region" description="Polar residues" evidence="1">
    <location>
        <begin position="305"/>
        <end position="328"/>
    </location>
</feature>
<dbReference type="Proteomes" id="UP000053593">
    <property type="component" value="Unassembled WGS sequence"/>
</dbReference>
<organism evidence="3 4">
    <name type="scientific">Collybiopsis luxurians FD-317 M1</name>
    <dbReference type="NCBI Taxonomy" id="944289"/>
    <lineage>
        <taxon>Eukaryota</taxon>
        <taxon>Fungi</taxon>
        <taxon>Dikarya</taxon>
        <taxon>Basidiomycota</taxon>
        <taxon>Agaricomycotina</taxon>
        <taxon>Agaricomycetes</taxon>
        <taxon>Agaricomycetidae</taxon>
        <taxon>Agaricales</taxon>
        <taxon>Marasmiineae</taxon>
        <taxon>Omphalotaceae</taxon>
        <taxon>Collybiopsis</taxon>
        <taxon>Collybiopsis luxurians</taxon>
    </lineage>
</organism>
<feature type="transmembrane region" description="Helical" evidence="2">
    <location>
        <begin position="52"/>
        <end position="71"/>
    </location>
</feature>
<evidence type="ECO:0000256" key="2">
    <source>
        <dbReference type="SAM" id="Phobius"/>
    </source>
</evidence>